<evidence type="ECO:0000256" key="2">
    <source>
        <dbReference type="ARBA" id="ARBA00023125"/>
    </source>
</evidence>
<dbReference type="InterPro" id="IPR018060">
    <property type="entry name" value="HTH_AraC"/>
</dbReference>
<keyword evidence="3" id="KW-0804">Transcription</keyword>
<dbReference type="InterPro" id="IPR032783">
    <property type="entry name" value="AraC_lig"/>
</dbReference>
<dbReference type="InterPro" id="IPR018062">
    <property type="entry name" value="HTH_AraC-typ_CS"/>
</dbReference>
<dbReference type="InterPro" id="IPR009057">
    <property type="entry name" value="Homeodomain-like_sf"/>
</dbReference>
<evidence type="ECO:0000313" key="5">
    <source>
        <dbReference type="EMBL" id="MFI2486610.1"/>
    </source>
</evidence>
<comment type="caution">
    <text evidence="5">The sequence shown here is derived from an EMBL/GenBank/DDBJ whole genome shotgun (WGS) entry which is preliminary data.</text>
</comment>
<sequence length="323" mass="34071">MDPLSQLLAHPQAEGAFTLLMSMRAPWAVQVEDESALTVVIVTSGGCRLEAGDTVHDLREGDVALVRGPLPYRVADAAGSATVAVIEPGQRCVTPDGAPLDLALAHGLRHWGNDPDGPDTMIVASYADVGSVGRFVTEILPDAAVVPAGGLDPALVGHLAREMANDGLGQSVVLDRLVDVVTIESIRAWTAANPPARPSWVGGIGDRAVSAALRAMHAEPERAWTVADLARRATVSRATLAARFTELVGSPPLRYLTSWRLALARDLLTDRDHTLDAVAQRVGYSSGFALSTAFTREFGVSPAAYRRRLAAGPRQVGAQQTGL</sequence>
<dbReference type="Pfam" id="PF12852">
    <property type="entry name" value="Cupin_6"/>
    <property type="match status" value="1"/>
</dbReference>
<evidence type="ECO:0000259" key="4">
    <source>
        <dbReference type="PROSITE" id="PS01124"/>
    </source>
</evidence>
<accession>A0ABW7XGG3</accession>
<keyword evidence="1" id="KW-0805">Transcription regulation</keyword>
<gene>
    <name evidence="5" type="ORF">ACH47X_06840</name>
</gene>
<dbReference type="PANTHER" id="PTHR46796">
    <property type="entry name" value="HTH-TYPE TRANSCRIPTIONAL ACTIVATOR RHAS-RELATED"/>
    <property type="match status" value="1"/>
</dbReference>
<name>A0ABW7XGG3_9MICO</name>
<dbReference type="EMBL" id="JBIRYI010000003">
    <property type="protein sequence ID" value="MFI2486610.1"/>
    <property type="molecule type" value="Genomic_DNA"/>
</dbReference>
<keyword evidence="6" id="KW-1185">Reference proteome</keyword>
<evidence type="ECO:0000256" key="3">
    <source>
        <dbReference type="ARBA" id="ARBA00023163"/>
    </source>
</evidence>
<reference evidence="5 6" key="1">
    <citation type="submission" date="2024-10" db="EMBL/GenBank/DDBJ databases">
        <title>The Natural Products Discovery Center: Release of the First 8490 Sequenced Strains for Exploring Actinobacteria Biosynthetic Diversity.</title>
        <authorList>
            <person name="Kalkreuter E."/>
            <person name="Kautsar S.A."/>
            <person name="Yang D."/>
            <person name="Bader C.D."/>
            <person name="Teijaro C.N."/>
            <person name="Fluegel L."/>
            <person name="Davis C.M."/>
            <person name="Simpson J.R."/>
            <person name="Lauterbach L."/>
            <person name="Steele A.D."/>
            <person name="Gui C."/>
            <person name="Meng S."/>
            <person name="Li G."/>
            <person name="Viehrig K."/>
            <person name="Ye F."/>
            <person name="Su P."/>
            <person name="Kiefer A.F."/>
            <person name="Nichols A."/>
            <person name="Cepeda A.J."/>
            <person name="Yan W."/>
            <person name="Fan B."/>
            <person name="Jiang Y."/>
            <person name="Adhikari A."/>
            <person name="Zheng C.-J."/>
            <person name="Schuster L."/>
            <person name="Cowan T.M."/>
            <person name="Smanski M.J."/>
            <person name="Chevrette M.G."/>
            <person name="De Carvalho L.P.S."/>
            <person name="Shen B."/>
        </authorList>
    </citation>
    <scope>NUCLEOTIDE SEQUENCE [LARGE SCALE GENOMIC DNA]</scope>
    <source>
        <strain evidence="5 6">NPDC019481</strain>
    </source>
</reference>
<dbReference type="RefSeq" id="WP_397402662.1">
    <property type="nucleotide sequence ID" value="NZ_JBIRYI010000003.1"/>
</dbReference>
<dbReference type="PROSITE" id="PS00041">
    <property type="entry name" value="HTH_ARAC_FAMILY_1"/>
    <property type="match status" value="1"/>
</dbReference>
<dbReference type="PROSITE" id="PS01124">
    <property type="entry name" value="HTH_ARAC_FAMILY_2"/>
    <property type="match status" value="1"/>
</dbReference>
<dbReference type="Pfam" id="PF12833">
    <property type="entry name" value="HTH_18"/>
    <property type="match status" value="1"/>
</dbReference>
<organism evidence="5 6">
    <name type="scientific">Promicromonospora kroppenstedtii</name>
    <dbReference type="NCBI Taxonomy" id="440482"/>
    <lineage>
        <taxon>Bacteria</taxon>
        <taxon>Bacillati</taxon>
        <taxon>Actinomycetota</taxon>
        <taxon>Actinomycetes</taxon>
        <taxon>Micrococcales</taxon>
        <taxon>Promicromonosporaceae</taxon>
        <taxon>Promicromonospora</taxon>
    </lineage>
</organism>
<dbReference type="Gene3D" id="1.10.10.60">
    <property type="entry name" value="Homeodomain-like"/>
    <property type="match status" value="1"/>
</dbReference>
<dbReference type="Proteomes" id="UP001611580">
    <property type="component" value="Unassembled WGS sequence"/>
</dbReference>
<protein>
    <submittedName>
        <fullName evidence="5">Cupin domain-containing protein</fullName>
    </submittedName>
</protein>
<proteinExistence type="predicted"/>
<dbReference type="SMART" id="SM00342">
    <property type="entry name" value="HTH_ARAC"/>
    <property type="match status" value="1"/>
</dbReference>
<feature type="domain" description="HTH araC/xylS-type" evidence="4">
    <location>
        <begin position="210"/>
        <end position="308"/>
    </location>
</feature>
<dbReference type="SUPFAM" id="SSF46689">
    <property type="entry name" value="Homeodomain-like"/>
    <property type="match status" value="2"/>
</dbReference>
<evidence type="ECO:0000313" key="6">
    <source>
        <dbReference type="Proteomes" id="UP001611580"/>
    </source>
</evidence>
<dbReference type="PANTHER" id="PTHR46796:SF13">
    <property type="entry name" value="HTH-TYPE TRANSCRIPTIONAL ACTIVATOR RHAS"/>
    <property type="match status" value="1"/>
</dbReference>
<dbReference type="InterPro" id="IPR050204">
    <property type="entry name" value="AraC_XylS_family_regulators"/>
</dbReference>
<evidence type="ECO:0000256" key="1">
    <source>
        <dbReference type="ARBA" id="ARBA00023015"/>
    </source>
</evidence>
<keyword evidence="2" id="KW-0238">DNA-binding</keyword>